<evidence type="ECO:0000313" key="6">
    <source>
        <dbReference type="Proteomes" id="UP001443914"/>
    </source>
</evidence>
<comment type="caution">
    <text evidence="5">The sequence shown here is derived from an EMBL/GenBank/DDBJ whole genome shotgun (WGS) entry which is preliminary data.</text>
</comment>
<dbReference type="SUPFAM" id="SSF57997">
    <property type="entry name" value="Tropomyosin"/>
    <property type="match status" value="1"/>
</dbReference>
<accession>A0AAW1MXQ0</accession>
<dbReference type="Pfam" id="PF26581">
    <property type="entry name" value="WIT1_2_N"/>
    <property type="match status" value="1"/>
</dbReference>
<keyword evidence="3" id="KW-0812">Transmembrane</keyword>
<feature type="coiled-coil region" evidence="1">
    <location>
        <begin position="412"/>
        <end position="488"/>
    </location>
</feature>
<protein>
    <recommendedName>
        <fullName evidence="4">WIT1/2 N-terminal helical bundle domain-containing protein</fullName>
    </recommendedName>
</protein>
<organism evidence="5 6">
    <name type="scientific">Saponaria officinalis</name>
    <name type="common">Common soapwort</name>
    <name type="synonym">Lychnis saponaria</name>
    <dbReference type="NCBI Taxonomy" id="3572"/>
    <lineage>
        <taxon>Eukaryota</taxon>
        <taxon>Viridiplantae</taxon>
        <taxon>Streptophyta</taxon>
        <taxon>Embryophyta</taxon>
        <taxon>Tracheophyta</taxon>
        <taxon>Spermatophyta</taxon>
        <taxon>Magnoliopsida</taxon>
        <taxon>eudicotyledons</taxon>
        <taxon>Gunneridae</taxon>
        <taxon>Pentapetalae</taxon>
        <taxon>Caryophyllales</taxon>
        <taxon>Caryophyllaceae</taxon>
        <taxon>Caryophylleae</taxon>
        <taxon>Saponaria</taxon>
    </lineage>
</organism>
<evidence type="ECO:0000256" key="2">
    <source>
        <dbReference type="SAM" id="MobiDB-lite"/>
    </source>
</evidence>
<keyword evidence="3" id="KW-1133">Transmembrane helix</keyword>
<feature type="coiled-coil region" evidence="1">
    <location>
        <begin position="281"/>
        <end position="370"/>
    </location>
</feature>
<reference evidence="5 6" key="1">
    <citation type="submission" date="2024-03" db="EMBL/GenBank/DDBJ databases">
        <title>WGS assembly of Saponaria officinalis var. Norfolk2.</title>
        <authorList>
            <person name="Jenkins J."/>
            <person name="Shu S."/>
            <person name="Grimwood J."/>
            <person name="Barry K."/>
            <person name="Goodstein D."/>
            <person name="Schmutz J."/>
            <person name="Leebens-Mack J."/>
            <person name="Osbourn A."/>
        </authorList>
    </citation>
    <scope>NUCLEOTIDE SEQUENCE [LARGE SCALE GENOMIC DNA]</scope>
    <source>
        <strain evidence="6">cv. Norfolk2</strain>
        <strain evidence="5">JIC</strain>
        <tissue evidence="5">Leaf</tissue>
    </source>
</reference>
<dbReference type="EMBL" id="JBDFQZ010000002">
    <property type="protein sequence ID" value="KAK9750572.1"/>
    <property type="molecule type" value="Genomic_DNA"/>
</dbReference>
<evidence type="ECO:0000313" key="5">
    <source>
        <dbReference type="EMBL" id="KAK9750572.1"/>
    </source>
</evidence>
<proteinExistence type="predicted"/>
<name>A0AAW1MXQ0_SAPOF</name>
<dbReference type="PANTHER" id="PTHR35705:SF2">
    <property type="entry name" value="WPP DOMAIN-INTERACTING TAIL-ANCHORED PROTEIN 2"/>
    <property type="match status" value="1"/>
</dbReference>
<dbReference type="EMBL" id="JBDFQZ010000002">
    <property type="protein sequence ID" value="KAK9750569.1"/>
    <property type="molecule type" value="Genomic_DNA"/>
</dbReference>
<dbReference type="InterPro" id="IPR039976">
    <property type="entry name" value="WIT1/WIT2"/>
</dbReference>
<dbReference type="EMBL" id="JBDFQZ010000002">
    <property type="protein sequence ID" value="KAK9750571.1"/>
    <property type="molecule type" value="Genomic_DNA"/>
</dbReference>
<keyword evidence="6" id="KW-1185">Reference proteome</keyword>
<evidence type="ECO:0000256" key="3">
    <source>
        <dbReference type="SAM" id="Phobius"/>
    </source>
</evidence>
<dbReference type="AlphaFoldDB" id="A0AAW1MXQ0"/>
<feature type="coiled-coil region" evidence="1">
    <location>
        <begin position="528"/>
        <end position="555"/>
    </location>
</feature>
<feature type="compositionally biased region" description="Low complexity" evidence="2">
    <location>
        <begin position="592"/>
        <end position="609"/>
    </location>
</feature>
<gene>
    <name evidence="5" type="ORF">RND81_02G206500</name>
</gene>
<keyword evidence="3" id="KW-0472">Membrane</keyword>
<feature type="region of interest" description="Disordered" evidence="2">
    <location>
        <begin position="592"/>
        <end position="649"/>
    </location>
</feature>
<sequence>MDASVISNDTDDANSKPSSNFVYEELIDGENGVEESSMLMEMLTGLNINLACSSEKLTNLDVYMAIVSLGESQLGELSMDVEIEKALIFDLSLGYLESEVISLKRFLNDLRTEIIDAHKKLHSLGQRREIFTAFEGKLRASECSLNRLLEQLSGLERQSAIMRGTPYGQTNPFLFEEATSEMSESDLQTTEQQRLVLRMLDKSLSGELDLENQLLDSKKRVEELNSKLLNANVVVANMESYVEVALERLLEAEHSSDVYLGISKEMMSRLQTLQFNVHCSGRREEELKSKLQISLDQLKEKETALINMEGKFVKLNQIFHEKEKLEEKVKKLEETLSVSEAKLRDVNGSYEASQEELSLMENTIESLREHVFLAETRAQTAVDKLTTLTEENIEVREELAFLKGGDDNVEKISLLQKQVRELEVVLQTAKTTSEASLEQQNMLYTAIWDMETLIEELRSKVSTGESRADSAEKQCLALAETNIKLNKEISYLKSDSKKLEESLKDAHEMRVARAKDLCGGAELITKVVVELAGERERIQKQLSAMARENMILLEELRKMRKIVLMANHDNKQSKVHDTDAIARDAVTDVSKAVSTTEEVVETPTSTTASNQVDEPADHIIRDEATSSSSSDVDAKNDTNPETENRKTSRQGFNKKYYTVAAIVVLMLSIFAMSISWQSIISVITQQYLGL</sequence>
<dbReference type="PANTHER" id="PTHR35705">
    <property type="entry name" value="WPP DOMAIN-INTERACTING TAIL-ANCHORED PROTEIN 1"/>
    <property type="match status" value="1"/>
</dbReference>
<keyword evidence="1" id="KW-0175">Coiled coil</keyword>
<dbReference type="InterPro" id="IPR058610">
    <property type="entry name" value="WIT1_2_N"/>
</dbReference>
<evidence type="ECO:0000256" key="1">
    <source>
        <dbReference type="SAM" id="Coils"/>
    </source>
</evidence>
<feature type="compositionally biased region" description="Basic and acidic residues" evidence="2">
    <location>
        <begin position="632"/>
        <end position="646"/>
    </location>
</feature>
<feature type="compositionally biased region" description="Basic and acidic residues" evidence="2">
    <location>
        <begin position="615"/>
        <end position="624"/>
    </location>
</feature>
<dbReference type="Proteomes" id="UP001443914">
    <property type="component" value="Unassembled WGS sequence"/>
</dbReference>
<evidence type="ECO:0000259" key="4">
    <source>
        <dbReference type="Pfam" id="PF26581"/>
    </source>
</evidence>
<feature type="transmembrane region" description="Helical" evidence="3">
    <location>
        <begin position="656"/>
        <end position="676"/>
    </location>
</feature>
<feature type="domain" description="WIT1/2 N-terminal helical bundle" evidence="4">
    <location>
        <begin position="38"/>
        <end position="162"/>
    </location>
</feature>